<keyword evidence="2" id="KW-1185">Reference proteome</keyword>
<comment type="caution">
    <text evidence="1">The sequence shown here is derived from an EMBL/GenBank/DDBJ whole genome shotgun (WGS) entry which is preliminary data.</text>
</comment>
<dbReference type="Pfam" id="PF13028">
    <property type="entry name" value="DUF3889"/>
    <property type="match status" value="1"/>
</dbReference>
<reference evidence="1" key="1">
    <citation type="submission" date="2022-05" db="EMBL/GenBank/DDBJ databases">
        <authorList>
            <person name="Colautti A."/>
            <person name="Iacumin L."/>
        </authorList>
    </citation>
    <scope>NUCLEOTIDE SEQUENCE</scope>
    <source>
        <strain evidence="1">DSM 30747</strain>
    </source>
</reference>
<gene>
    <name evidence="1" type="ORF">M9R61_04950</name>
</gene>
<accession>A0A9X3R995</accession>
<evidence type="ECO:0000313" key="1">
    <source>
        <dbReference type="EMBL" id="MCZ8532696.1"/>
    </source>
</evidence>
<organism evidence="1 2">
    <name type="scientific">Psychrobacillus psychrodurans</name>
    <dbReference type="NCBI Taxonomy" id="126157"/>
    <lineage>
        <taxon>Bacteria</taxon>
        <taxon>Bacillati</taxon>
        <taxon>Bacillota</taxon>
        <taxon>Bacilli</taxon>
        <taxon>Bacillales</taxon>
        <taxon>Bacillaceae</taxon>
        <taxon>Psychrobacillus</taxon>
    </lineage>
</organism>
<dbReference type="EMBL" id="JAMKBI010000003">
    <property type="protein sequence ID" value="MCZ8532696.1"/>
    <property type="molecule type" value="Genomic_DNA"/>
</dbReference>
<sequence length="107" mass="12138">MQKIVIALGIITSTQLVPAHIQTISPTQQEIPAYAKWGQLAMKETQSKYPNASIIDYLHEGKETKESSTIEKFKLWLKDSGKEFGVSVRIEYITDTDELVNIQIQEN</sequence>
<dbReference type="InterPro" id="IPR024987">
    <property type="entry name" value="DUF3889"/>
</dbReference>
<dbReference type="RefSeq" id="WP_269921239.1">
    <property type="nucleotide sequence ID" value="NZ_JAMKBI010000003.1"/>
</dbReference>
<dbReference type="AlphaFoldDB" id="A0A9X3R995"/>
<protein>
    <submittedName>
        <fullName evidence="1">YqzG/YhdC family protein</fullName>
    </submittedName>
</protein>
<dbReference type="Gene3D" id="3.10.450.390">
    <property type="entry name" value="Protein of unknown function DUF3889"/>
    <property type="match status" value="1"/>
</dbReference>
<evidence type="ECO:0000313" key="2">
    <source>
        <dbReference type="Proteomes" id="UP001152172"/>
    </source>
</evidence>
<name>A0A9X3R995_9BACI</name>
<proteinExistence type="predicted"/>
<dbReference type="Proteomes" id="UP001152172">
    <property type="component" value="Unassembled WGS sequence"/>
</dbReference>